<evidence type="ECO:0000313" key="8">
    <source>
        <dbReference type="Proteomes" id="UP000644875"/>
    </source>
</evidence>
<name>A0A934PAN2_9STRE</name>
<evidence type="ECO:0000256" key="4">
    <source>
        <dbReference type="ARBA" id="ARBA00023136"/>
    </source>
</evidence>
<dbReference type="PANTHER" id="PTHR43077">
    <property type="entry name" value="TRANSPORT PERMEASE YVFS-RELATED"/>
    <property type="match status" value="1"/>
</dbReference>
<proteinExistence type="predicted"/>
<feature type="transmembrane region" description="Helical" evidence="5">
    <location>
        <begin position="294"/>
        <end position="316"/>
    </location>
</feature>
<feature type="domain" description="ABC-2 type transporter transmembrane" evidence="6">
    <location>
        <begin position="20"/>
        <end position="396"/>
    </location>
</feature>
<evidence type="ECO:0000256" key="5">
    <source>
        <dbReference type="SAM" id="Phobius"/>
    </source>
</evidence>
<accession>A0A934PAN2</accession>
<feature type="transmembrane region" description="Helical" evidence="5">
    <location>
        <begin position="20"/>
        <end position="38"/>
    </location>
</feature>
<dbReference type="GO" id="GO:0140359">
    <property type="term" value="F:ABC-type transporter activity"/>
    <property type="evidence" value="ECO:0007669"/>
    <property type="project" value="InterPro"/>
</dbReference>
<feature type="transmembrane region" description="Helical" evidence="5">
    <location>
        <begin position="375"/>
        <end position="395"/>
    </location>
</feature>
<keyword evidence="3 5" id="KW-1133">Transmembrane helix</keyword>
<dbReference type="GO" id="GO:0016020">
    <property type="term" value="C:membrane"/>
    <property type="evidence" value="ECO:0007669"/>
    <property type="project" value="UniProtKB-SubCell"/>
</dbReference>
<organism evidence="7 8">
    <name type="scientific">Streptococcus zalophi</name>
    <dbReference type="NCBI Taxonomy" id="640031"/>
    <lineage>
        <taxon>Bacteria</taxon>
        <taxon>Bacillati</taxon>
        <taxon>Bacillota</taxon>
        <taxon>Bacilli</taxon>
        <taxon>Lactobacillales</taxon>
        <taxon>Streptococcaceae</taxon>
        <taxon>Streptococcus</taxon>
    </lineage>
</organism>
<feature type="transmembrane region" description="Helical" evidence="5">
    <location>
        <begin position="221"/>
        <end position="244"/>
    </location>
</feature>
<dbReference type="RefSeq" id="WP_199567946.1">
    <property type="nucleotide sequence ID" value="NZ_JAENBP010000005.1"/>
</dbReference>
<keyword evidence="4 5" id="KW-0472">Membrane</keyword>
<keyword evidence="2 5" id="KW-0812">Transmembrane</keyword>
<comment type="caution">
    <text evidence="7">The sequence shown here is derived from an EMBL/GenBank/DDBJ whole genome shotgun (WGS) entry which is preliminary data.</text>
</comment>
<feature type="transmembrane region" description="Helical" evidence="5">
    <location>
        <begin position="328"/>
        <end position="346"/>
    </location>
</feature>
<evidence type="ECO:0000313" key="7">
    <source>
        <dbReference type="EMBL" id="MBJ8350033.1"/>
    </source>
</evidence>
<sequence length="406" mass="46229">MRLFHTFIKEMKLAARGFYFYIEIIVAVIALIVLMTLVKEQPSTTTNEFIFLDVNMSQIFDNFNKNTQEEKSHLFNAIDISLKPVDDSEMVLKPNEFTLIDDKTGSEQHYSFSDEKKVTAKTFEKYNPKTKASYGFIYLIDNKDDFIRLIQEKGNMGLILSLDDSGKPQFQYFLQGYEPTQLKDLLYLLHSGESQVMPSSQTTNKMKRLETGETLNQRELMLPPLVTILGSLMGFFVMVSYIFLDKEQGAIKAFAVSPGSMKTYLFTKIMVAMTSTLISTSIIVIPIMKARPDYLLFYPLLIASSFAFCSLGLLVASFFNHLNKAFSVLYLIMLILMLPILSYYITTFNPTWLRMLPTYFLLQGFKDILSGTSDISFTALSIGLSILSGMVLLILSDIRFKKTLTV</sequence>
<feature type="transmembrane region" description="Helical" evidence="5">
    <location>
        <begin position="265"/>
        <end position="288"/>
    </location>
</feature>
<keyword evidence="8" id="KW-1185">Reference proteome</keyword>
<dbReference type="InterPro" id="IPR013525">
    <property type="entry name" value="ABC2_TM"/>
</dbReference>
<evidence type="ECO:0000256" key="1">
    <source>
        <dbReference type="ARBA" id="ARBA00004141"/>
    </source>
</evidence>
<evidence type="ECO:0000256" key="3">
    <source>
        <dbReference type="ARBA" id="ARBA00022989"/>
    </source>
</evidence>
<evidence type="ECO:0000259" key="6">
    <source>
        <dbReference type="Pfam" id="PF12698"/>
    </source>
</evidence>
<protein>
    <submittedName>
        <fullName evidence="7">ABC transporter permease</fullName>
    </submittedName>
</protein>
<dbReference type="InterPro" id="IPR051328">
    <property type="entry name" value="T7SS_ABC-Transporter"/>
</dbReference>
<gene>
    <name evidence="7" type="ORF">JHK64_05235</name>
</gene>
<dbReference type="AlphaFoldDB" id="A0A934PAN2"/>
<dbReference type="Pfam" id="PF12698">
    <property type="entry name" value="ABC2_membrane_3"/>
    <property type="match status" value="1"/>
</dbReference>
<dbReference type="Proteomes" id="UP000644875">
    <property type="component" value="Unassembled WGS sequence"/>
</dbReference>
<reference evidence="7 8" key="1">
    <citation type="journal article" date="2021" name="Int. J. Syst. Evol. Microbiol.">
        <title>Streptococcus vicugnae sp. nov., isolated from faeces of alpacas (Vicugna pacos) and cattle (Bos taurus), Streptococcus zalophi sp. nov., and Streptococcus pacificus sp. nov., isolated from respiratory tract of California sea lions (Zalophus californianus).</title>
        <authorList>
            <person name="Volokhov D.V."/>
            <person name="Zagorodnyaya T.A."/>
            <person name="Shen Z."/>
            <person name="Blom J."/>
            <person name="Furtak V.A."/>
            <person name="Eisenberg T."/>
            <person name="Fan P."/>
            <person name="Jeong K.C."/>
            <person name="Gao Y."/>
            <person name="Zhang S."/>
            <person name="Amselle M."/>
        </authorList>
    </citation>
    <scope>NUCLEOTIDE SEQUENCE [LARGE SCALE GENOMIC DNA]</scope>
    <source>
        <strain evidence="8">CSL7508-lung</strain>
    </source>
</reference>
<evidence type="ECO:0000256" key="2">
    <source>
        <dbReference type="ARBA" id="ARBA00022692"/>
    </source>
</evidence>
<dbReference type="EMBL" id="JAENBP010000005">
    <property type="protein sequence ID" value="MBJ8350033.1"/>
    <property type="molecule type" value="Genomic_DNA"/>
</dbReference>
<dbReference type="PANTHER" id="PTHR43077:SF10">
    <property type="entry name" value="TRANSPORT PERMEASE PROTEIN"/>
    <property type="match status" value="1"/>
</dbReference>
<comment type="subcellular location">
    <subcellularLocation>
        <location evidence="1">Membrane</location>
        <topology evidence="1">Multi-pass membrane protein</topology>
    </subcellularLocation>
</comment>